<dbReference type="OrthoDB" id="9803106at2"/>
<dbReference type="CDD" id="cd05403">
    <property type="entry name" value="NT_KNTase_like"/>
    <property type="match status" value="1"/>
</dbReference>
<dbReference type="EMBL" id="SWVK01000001">
    <property type="protein sequence ID" value="NFN33748.1"/>
    <property type="molecule type" value="Genomic_DNA"/>
</dbReference>
<dbReference type="Gene3D" id="3.30.460.10">
    <property type="entry name" value="Beta Polymerase, domain 2"/>
    <property type="match status" value="1"/>
</dbReference>
<dbReference type="InterPro" id="IPR052548">
    <property type="entry name" value="Type_VII_TA_antitoxin"/>
</dbReference>
<evidence type="ECO:0000259" key="1">
    <source>
        <dbReference type="Pfam" id="PF18765"/>
    </source>
</evidence>
<proteinExistence type="predicted"/>
<reference evidence="4 5" key="1">
    <citation type="submission" date="2019-04" db="EMBL/GenBank/DDBJ databases">
        <title>Genome sequencing of Clostridium botulinum Groups I-IV and Clostridium butyricum.</title>
        <authorList>
            <person name="Brunt J."/>
            <person name="Van Vliet A.H.M."/>
            <person name="Stringer S.C."/>
            <person name="Carter A.T."/>
            <person name="Peck M.W."/>
        </authorList>
    </citation>
    <scope>NUCLEOTIDE SEQUENCE [LARGE SCALE GENOMIC DNA]</scope>
    <source>
        <strain evidence="2 5">1605</strain>
        <strain evidence="3 4">CB-K-33E</strain>
    </source>
</reference>
<dbReference type="Proteomes" id="UP000473681">
    <property type="component" value="Unassembled WGS sequence"/>
</dbReference>
<protein>
    <submittedName>
        <fullName evidence="2">Nucleotidyltransferase domain-containing protein</fullName>
    </submittedName>
</protein>
<dbReference type="EMBL" id="SWOV01000015">
    <property type="protein sequence ID" value="NFF87734.1"/>
    <property type="molecule type" value="Genomic_DNA"/>
</dbReference>
<keyword evidence="2" id="KW-0808">Transferase</keyword>
<dbReference type="InterPro" id="IPR043519">
    <property type="entry name" value="NT_sf"/>
</dbReference>
<evidence type="ECO:0000313" key="3">
    <source>
        <dbReference type="EMBL" id="NFN33748.1"/>
    </source>
</evidence>
<feature type="domain" description="Polymerase beta nucleotidyltransferase" evidence="1">
    <location>
        <begin position="7"/>
        <end position="93"/>
    </location>
</feature>
<dbReference type="PANTHER" id="PTHR33933:SF1">
    <property type="entry name" value="PROTEIN ADENYLYLTRANSFERASE MNTA-RELATED"/>
    <property type="match status" value="1"/>
</dbReference>
<name>A0A0L9YAP6_CLOBO</name>
<comment type="caution">
    <text evidence="2">The sequence shown here is derived from an EMBL/GenBank/DDBJ whole genome shotgun (WGS) entry which is preliminary data.</text>
</comment>
<evidence type="ECO:0000313" key="2">
    <source>
        <dbReference type="EMBL" id="NFF87734.1"/>
    </source>
</evidence>
<evidence type="ECO:0000313" key="5">
    <source>
        <dbReference type="Proteomes" id="UP000476820"/>
    </source>
</evidence>
<evidence type="ECO:0000313" key="4">
    <source>
        <dbReference type="Proteomes" id="UP000473681"/>
    </source>
</evidence>
<organism evidence="2 5">
    <name type="scientific">Clostridium botulinum</name>
    <dbReference type="NCBI Taxonomy" id="1491"/>
    <lineage>
        <taxon>Bacteria</taxon>
        <taxon>Bacillati</taxon>
        <taxon>Bacillota</taxon>
        <taxon>Clostridia</taxon>
        <taxon>Eubacteriales</taxon>
        <taxon>Clostridiaceae</taxon>
        <taxon>Clostridium</taxon>
    </lineage>
</organism>
<dbReference type="AlphaFoldDB" id="A0A0L9YAP6"/>
<dbReference type="Pfam" id="PF18765">
    <property type="entry name" value="Polbeta"/>
    <property type="match status" value="1"/>
</dbReference>
<dbReference type="PANTHER" id="PTHR33933">
    <property type="entry name" value="NUCLEOTIDYLTRANSFERASE"/>
    <property type="match status" value="1"/>
</dbReference>
<dbReference type="GO" id="GO:0016740">
    <property type="term" value="F:transferase activity"/>
    <property type="evidence" value="ECO:0007669"/>
    <property type="project" value="UniProtKB-KW"/>
</dbReference>
<sequence length="122" mass="14225">MELNKAVSNIISNHNVECVGLFGSRARGDYLDSSDYDIFIIGNISMEEELEIEAELEQLLDSNIDVINLKEDMDRILLKNIVNEGIILYNKNNAFEKIYRFVENFFIENSDFLKLRERDLLD</sequence>
<dbReference type="Proteomes" id="UP000476820">
    <property type="component" value="Unassembled WGS sequence"/>
</dbReference>
<accession>A0A0L9YAP6</accession>
<dbReference type="SUPFAM" id="SSF81301">
    <property type="entry name" value="Nucleotidyltransferase"/>
    <property type="match status" value="1"/>
</dbReference>
<dbReference type="InterPro" id="IPR041633">
    <property type="entry name" value="Polbeta"/>
</dbReference>
<dbReference type="RefSeq" id="WP_053341926.1">
    <property type="nucleotide sequence ID" value="NZ_LFPA01000057.1"/>
</dbReference>
<gene>
    <name evidence="2" type="ORF">FC774_07575</name>
    <name evidence="3" type="ORF">FDB51_01095</name>
</gene>